<evidence type="ECO:0000256" key="1">
    <source>
        <dbReference type="SAM" id="SignalP"/>
    </source>
</evidence>
<dbReference type="EMBL" id="JAIXMP010000019">
    <property type="protein sequence ID" value="KAI9258046.1"/>
    <property type="molecule type" value="Genomic_DNA"/>
</dbReference>
<reference evidence="2" key="2">
    <citation type="submission" date="2023-02" db="EMBL/GenBank/DDBJ databases">
        <authorList>
            <consortium name="DOE Joint Genome Institute"/>
            <person name="Mondo S.J."/>
            <person name="Chang Y."/>
            <person name="Wang Y."/>
            <person name="Ahrendt S."/>
            <person name="Andreopoulos W."/>
            <person name="Barry K."/>
            <person name="Beard J."/>
            <person name="Benny G.L."/>
            <person name="Blankenship S."/>
            <person name="Bonito G."/>
            <person name="Cuomo C."/>
            <person name="Desiro A."/>
            <person name="Gervers K.A."/>
            <person name="Hundley H."/>
            <person name="Kuo A."/>
            <person name="LaButti K."/>
            <person name="Lang B.F."/>
            <person name="Lipzen A."/>
            <person name="O'Donnell K."/>
            <person name="Pangilinan J."/>
            <person name="Reynolds N."/>
            <person name="Sandor L."/>
            <person name="Smith M.W."/>
            <person name="Tsang A."/>
            <person name="Grigoriev I.V."/>
            <person name="Stajich J.E."/>
            <person name="Spatafora J.W."/>
        </authorList>
    </citation>
    <scope>NUCLEOTIDE SEQUENCE</scope>
    <source>
        <strain evidence="2">RSA 2281</strain>
    </source>
</reference>
<name>A0AAD5JWJ2_9FUNG</name>
<dbReference type="AlphaFoldDB" id="A0AAD5JWJ2"/>
<organism evidence="2 3">
    <name type="scientific">Phascolomyces articulosus</name>
    <dbReference type="NCBI Taxonomy" id="60185"/>
    <lineage>
        <taxon>Eukaryota</taxon>
        <taxon>Fungi</taxon>
        <taxon>Fungi incertae sedis</taxon>
        <taxon>Mucoromycota</taxon>
        <taxon>Mucoromycotina</taxon>
        <taxon>Mucoromycetes</taxon>
        <taxon>Mucorales</taxon>
        <taxon>Lichtheimiaceae</taxon>
        <taxon>Phascolomyces</taxon>
    </lineage>
</organism>
<keyword evidence="3" id="KW-1185">Reference proteome</keyword>
<feature type="chain" id="PRO_5042195837" evidence="1">
    <location>
        <begin position="21"/>
        <end position="89"/>
    </location>
</feature>
<dbReference type="Proteomes" id="UP001209540">
    <property type="component" value="Unassembled WGS sequence"/>
</dbReference>
<protein>
    <submittedName>
        <fullName evidence="2">Uncharacterized protein</fullName>
    </submittedName>
</protein>
<keyword evidence="1" id="KW-0732">Signal</keyword>
<evidence type="ECO:0000313" key="2">
    <source>
        <dbReference type="EMBL" id="KAI9258046.1"/>
    </source>
</evidence>
<sequence>MLYQTWMTVFLISITTVVHAGSFHRESFSKALQGMSLEKRAERDDPCLGCGDNDASCRATCDKFRDEIGGRTPHPVCYMRQTCFCGFEP</sequence>
<reference evidence="2" key="1">
    <citation type="journal article" date="2022" name="IScience">
        <title>Evolution of zygomycete secretomes and the origins of terrestrial fungal ecologies.</title>
        <authorList>
            <person name="Chang Y."/>
            <person name="Wang Y."/>
            <person name="Mondo S."/>
            <person name="Ahrendt S."/>
            <person name="Andreopoulos W."/>
            <person name="Barry K."/>
            <person name="Beard J."/>
            <person name="Benny G.L."/>
            <person name="Blankenship S."/>
            <person name="Bonito G."/>
            <person name="Cuomo C."/>
            <person name="Desiro A."/>
            <person name="Gervers K.A."/>
            <person name="Hundley H."/>
            <person name="Kuo A."/>
            <person name="LaButti K."/>
            <person name="Lang B.F."/>
            <person name="Lipzen A."/>
            <person name="O'Donnell K."/>
            <person name="Pangilinan J."/>
            <person name="Reynolds N."/>
            <person name="Sandor L."/>
            <person name="Smith M.E."/>
            <person name="Tsang A."/>
            <person name="Grigoriev I.V."/>
            <person name="Stajich J.E."/>
            <person name="Spatafora J.W."/>
        </authorList>
    </citation>
    <scope>NUCLEOTIDE SEQUENCE</scope>
    <source>
        <strain evidence="2">RSA 2281</strain>
    </source>
</reference>
<proteinExistence type="predicted"/>
<feature type="signal peptide" evidence="1">
    <location>
        <begin position="1"/>
        <end position="20"/>
    </location>
</feature>
<evidence type="ECO:0000313" key="3">
    <source>
        <dbReference type="Proteomes" id="UP001209540"/>
    </source>
</evidence>
<comment type="caution">
    <text evidence="2">The sequence shown here is derived from an EMBL/GenBank/DDBJ whole genome shotgun (WGS) entry which is preliminary data.</text>
</comment>
<gene>
    <name evidence="2" type="ORF">BDA99DRAFT_515114</name>
</gene>
<accession>A0AAD5JWJ2</accession>